<evidence type="ECO:0000313" key="2">
    <source>
        <dbReference type="EMBL" id="QNM11657.1"/>
    </source>
</evidence>
<dbReference type="Pfam" id="PF02557">
    <property type="entry name" value="VanY"/>
    <property type="match status" value="1"/>
</dbReference>
<dbReference type="Proteomes" id="UP000515856">
    <property type="component" value="Chromosome"/>
</dbReference>
<dbReference type="KEGG" id="ehn:H9Q80_15615"/>
<accession>A0A7G9GLH5</accession>
<dbReference type="InterPro" id="IPR003709">
    <property type="entry name" value="VanY-like_core_dom"/>
</dbReference>
<dbReference type="PANTHER" id="PTHR34385">
    <property type="entry name" value="D-ALANYL-D-ALANINE CARBOXYPEPTIDASE"/>
    <property type="match status" value="1"/>
</dbReference>
<sequence length="342" mass="40686">MKIKRMLFIIVLIALFGGCFYAMNQHYDELARYPYELTQKQRDIVLEHLDTEQINYLLAQKIEPDEFLPFIEEEGFTLENTLWYTKAMSTRKEEKSYIVNFINKYKEHMEYGELQNLLTYYSYNVLTRFYDEGYTYGEHAKLIANPSSMYTILNTSKTIYTYEPKNLVTITTLPHDSIVDNANDIMIQKEVVKPLEELMKAAKEINRKNYGDMVITTGYLSYEDQISLYESKQKEFPKDFTMYWDHPGQSEYQLGYTITLKPNDNKGDSEEKKKEEDREQAVWLKENAYKYGFVIRYPKHKEDVTKKAYQPYTLRYVGKQAAKLMHDEDKAMEEIDFSVFEK</sequence>
<protein>
    <submittedName>
        <fullName evidence="2">M15 family metallopeptidase</fullName>
    </submittedName>
</protein>
<dbReference type="InterPro" id="IPR052179">
    <property type="entry name" value="DD-CPase-like"/>
</dbReference>
<dbReference type="AlphaFoldDB" id="A0A7G9GLH5"/>
<organism evidence="2 3">
    <name type="scientific">[Eubacterium] hominis</name>
    <dbReference type="NCBI Taxonomy" id="2764325"/>
    <lineage>
        <taxon>Bacteria</taxon>
        <taxon>Bacillati</taxon>
        <taxon>Bacillota</taxon>
        <taxon>Erysipelotrichia</taxon>
        <taxon>Erysipelotrichales</taxon>
        <taxon>Erysipelotrichaceae</taxon>
        <taxon>Amedibacillus</taxon>
    </lineage>
</organism>
<dbReference type="RefSeq" id="WP_117452299.1">
    <property type="nucleotide sequence ID" value="NZ_CP060636.1"/>
</dbReference>
<dbReference type="Gene3D" id="3.30.1380.10">
    <property type="match status" value="1"/>
</dbReference>
<reference evidence="2 3" key="1">
    <citation type="submission" date="2020-08" db="EMBL/GenBank/DDBJ databases">
        <authorList>
            <person name="Liu C."/>
            <person name="Sun Q."/>
        </authorList>
    </citation>
    <scope>NUCLEOTIDE SEQUENCE [LARGE SCALE GENOMIC DNA]</scope>
    <source>
        <strain evidence="2 3">NSJ-61</strain>
    </source>
</reference>
<feature type="domain" description="D-alanyl-D-alanine carboxypeptidase-like core" evidence="1">
    <location>
        <begin position="186"/>
        <end position="319"/>
    </location>
</feature>
<dbReference type="CDD" id="cd14852">
    <property type="entry name" value="LD-carboxypeptidase"/>
    <property type="match status" value="1"/>
</dbReference>
<dbReference type="GO" id="GO:0008233">
    <property type="term" value="F:peptidase activity"/>
    <property type="evidence" value="ECO:0007669"/>
    <property type="project" value="InterPro"/>
</dbReference>
<evidence type="ECO:0000259" key="1">
    <source>
        <dbReference type="Pfam" id="PF02557"/>
    </source>
</evidence>
<name>A0A7G9GLH5_9FIRM</name>
<dbReference type="InterPro" id="IPR009045">
    <property type="entry name" value="Zn_M74/Hedgehog-like"/>
</dbReference>
<dbReference type="PROSITE" id="PS51257">
    <property type="entry name" value="PROKAR_LIPOPROTEIN"/>
    <property type="match status" value="1"/>
</dbReference>
<gene>
    <name evidence="2" type="ORF">H9Q80_15615</name>
</gene>
<proteinExistence type="predicted"/>
<dbReference type="InterPro" id="IPR058193">
    <property type="entry name" value="VanY/YodJ_core_dom"/>
</dbReference>
<dbReference type="GO" id="GO:0006508">
    <property type="term" value="P:proteolysis"/>
    <property type="evidence" value="ECO:0007669"/>
    <property type="project" value="InterPro"/>
</dbReference>
<dbReference type="EMBL" id="CP060636">
    <property type="protein sequence ID" value="QNM11657.1"/>
    <property type="molecule type" value="Genomic_DNA"/>
</dbReference>
<keyword evidence="3" id="KW-1185">Reference proteome</keyword>
<dbReference type="SUPFAM" id="SSF55166">
    <property type="entry name" value="Hedgehog/DD-peptidase"/>
    <property type="match status" value="1"/>
</dbReference>
<evidence type="ECO:0000313" key="3">
    <source>
        <dbReference type="Proteomes" id="UP000515856"/>
    </source>
</evidence>
<dbReference type="PANTHER" id="PTHR34385:SF1">
    <property type="entry name" value="PEPTIDOGLYCAN L-ALANYL-D-GLUTAMATE ENDOPEPTIDASE CWLK"/>
    <property type="match status" value="1"/>
</dbReference>